<gene>
    <name evidence="3" type="ORF">MM213_02785</name>
</gene>
<evidence type="ECO:0000313" key="4">
    <source>
        <dbReference type="Proteomes" id="UP001165430"/>
    </source>
</evidence>
<accession>A0ABS9V7J7</accession>
<keyword evidence="1" id="KW-0732">Signal</keyword>
<dbReference type="EMBL" id="JAKZGO010000002">
    <property type="protein sequence ID" value="MCH7412396.1"/>
    <property type="molecule type" value="Genomic_DNA"/>
</dbReference>
<name>A0ABS9V7J7_9BACT</name>
<dbReference type="PROSITE" id="PS51704">
    <property type="entry name" value="GP_PDE"/>
    <property type="match status" value="1"/>
</dbReference>
<dbReference type="PANTHER" id="PTHR46211:SF1">
    <property type="entry name" value="GLYCEROPHOSPHODIESTER PHOSPHODIESTERASE, CYTOPLASMIC"/>
    <property type="match status" value="1"/>
</dbReference>
<dbReference type="PROSITE" id="PS50007">
    <property type="entry name" value="PIPLC_X_DOMAIN"/>
    <property type="match status" value="1"/>
</dbReference>
<dbReference type="RefSeq" id="WP_241409980.1">
    <property type="nucleotide sequence ID" value="NZ_JAKZGO010000002.1"/>
</dbReference>
<proteinExistence type="predicted"/>
<comment type="caution">
    <text evidence="3">The sequence shown here is derived from an EMBL/GenBank/DDBJ whole genome shotgun (WGS) entry which is preliminary data.</text>
</comment>
<evidence type="ECO:0000313" key="3">
    <source>
        <dbReference type="EMBL" id="MCH7412396.1"/>
    </source>
</evidence>
<organism evidence="3 4">
    <name type="scientific">Belliella alkalica</name>
    <dbReference type="NCBI Taxonomy" id="1730871"/>
    <lineage>
        <taxon>Bacteria</taxon>
        <taxon>Pseudomonadati</taxon>
        <taxon>Bacteroidota</taxon>
        <taxon>Cytophagia</taxon>
        <taxon>Cytophagales</taxon>
        <taxon>Cyclobacteriaceae</taxon>
        <taxon>Belliella</taxon>
    </lineage>
</organism>
<dbReference type="PANTHER" id="PTHR46211">
    <property type="entry name" value="GLYCEROPHOSPHORYL DIESTER PHOSPHODIESTERASE"/>
    <property type="match status" value="1"/>
</dbReference>
<feature type="domain" description="GP-PDE" evidence="2">
    <location>
        <begin position="31"/>
        <end position="271"/>
    </location>
</feature>
<keyword evidence="4" id="KW-1185">Reference proteome</keyword>
<dbReference type="InterPro" id="IPR017946">
    <property type="entry name" value="PLC-like_Pdiesterase_TIM-brl"/>
</dbReference>
<reference evidence="3" key="1">
    <citation type="submission" date="2022-03" db="EMBL/GenBank/DDBJ databases">
        <title>De novo assembled genomes of Belliella spp. (Cyclobacteriaceae) strains.</title>
        <authorList>
            <person name="Szabo A."/>
            <person name="Korponai K."/>
            <person name="Felfoldi T."/>
        </authorList>
    </citation>
    <scope>NUCLEOTIDE SEQUENCE</scope>
    <source>
        <strain evidence="3">DSM 111903</strain>
    </source>
</reference>
<dbReference type="Gene3D" id="3.20.20.190">
    <property type="entry name" value="Phosphatidylinositol (PI) phosphodiesterase"/>
    <property type="match status" value="1"/>
</dbReference>
<dbReference type="SUPFAM" id="SSF51695">
    <property type="entry name" value="PLC-like phosphodiesterases"/>
    <property type="match status" value="1"/>
</dbReference>
<dbReference type="InterPro" id="IPR030395">
    <property type="entry name" value="GP_PDE_dom"/>
</dbReference>
<dbReference type="Pfam" id="PF03009">
    <property type="entry name" value="GDPD"/>
    <property type="match status" value="1"/>
</dbReference>
<protein>
    <recommendedName>
        <fullName evidence="2">GP-PDE domain-containing protein</fullName>
    </recommendedName>
</protein>
<evidence type="ECO:0000259" key="2">
    <source>
        <dbReference type="PROSITE" id="PS51704"/>
    </source>
</evidence>
<dbReference type="Proteomes" id="UP001165430">
    <property type="component" value="Unassembled WGS sequence"/>
</dbReference>
<feature type="signal peptide" evidence="1">
    <location>
        <begin position="1"/>
        <end position="22"/>
    </location>
</feature>
<feature type="chain" id="PRO_5045605328" description="GP-PDE domain-containing protein" evidence="1">
    <location>
        <begin position="23"/>
        <end position="274"/>
    </location>
</feature>
<evidence type="ECO:0000256" key="1">
    <source>
        <dbReference type="SAM" id="SignalP"/>
    </source>
</evidence>
<sequence length="274" mass="30750">MKNLLKIFILCILIQQLTFVTAAAQQAFFQNGVTAHRGNSSEFPENSMPAFVSALELGVDWIELDVFLSADGKVVVTHDKNLKRVSGVDMEIAAHTFDEIASVDIAWDFRNRHQLSLEESPKLIVPLLEDVLKLIVSQSKTRLSIQPKMDCVDEVFELIDKYQAAAWVGFNDANLELMKKVKSNNSAVLVFWDRLPDTAIDKDIETARAFGFEALVIHYSGITAEKVAKIKAADMEIGAWTVNDIGVMESLLELGVERIYTDYPKELLKLKMEN</sequence>